<name>A0A162MEH1_9BACL</name>
<dbReference type="OrthoDB" id="2653261at2"/>
<accession>A0A162MEH1</accession>
<sequence>MTVELLSAIDLFFVLDTKEEVIKVDNVSYEVHHDTESNITIISAQGTLITGESFVLKIGYDKKENANGDIIISVPSIGNEFPKETFIHFNNNEWISLEDMHEIIERNSQTMVMPMADNLSYVKSSKYGNYTFSNIQWNTTNLVSNNDNNLQMKFQPLFSSINTWKDPYGNTGELIKKQSEIFTVLTRYQSYATTSPYAIAYTYPIVRETSQKTIPIALSYAGIGSEIQIPIGSTNTKTDGNPARWDLNIISIPLQDSNGRDLDKYTIQGTTKITGAGSNVKIQAGIYVEIGAMYSFGNRPVQWTTFIDTYTHDFTAKVQ</sequence>
<reference evidence="1 2" key="1">
    <citation type="submission" date="2016-03" db="EMBL/GenBank/DDBJ databases">
        <title>Draft genome sequence of Paenibacillus antarcticus CECT 5836.</title>
        <authorList>
            <person name="Shin S.-K."/>
            <person name="Yi H."/>
        </authorList>
    </citation>
    <scope>NUCLEOTIDE SEQUENCE [LARGE SCALE GENOMIC DNA]</scope>
    <source>
        <strain evidence="1 2">CECT 5836</strain>
    </source>
</reference>
<dbReference type="Proteomes" id="UP000077355">
    <property type="component" value="Unassembled WGS sequence"/>
</dbReference>
<comment type="caution">
    <text evidence="1">The sequence shown here is derived from an EMBL/GenBank/DDBJ whole genome shotgun (WGS) entry which is preliminary data.</text>
</comment>
<gene>
    <name evidence="1" type="ORF">PBAT_18765</name>
</gene>
<dbReference type="EMBL" id="LVJI01000030">
    <property type="protein sequence ID" value="OAB43043.1"/>
    <property type="molecule type" value="Genomic_DNA"/>
</dbReference>
<proteinExistence type="predicted"/>
<protein>
    <submittedName>
        <fullName evidence="1">Uncharacterized protein</fullName>
    </submittedName>
</protein>
<dbReference type="RefSeq" id="WP_068651787.1">
    <property type="nucleotide sequence ID" value="NZ_LVJI01000030.1"/>
</dbReference>
<keyword evidence="2" id="KW-1185">Reference proteome</keyword>
<organism evidence="1 2">
    <name type="scientific">Paenibacillus antarcticus</name>
    <dbReference type="NCBI Taxonomy" id="253703"/>
    <lineage>
        <taxon>Bacteria</taxon>
        <taxon>Bacillati</taxon>
        <taxon>Bacillota</taxon>
        <taxon>Bacilli</taxon>
        <taxon>Bacillales</taxon>
        <taxon>Paenibacillaceae</taxon>
        <taxon>Paenibacillus</taxon>
    </lineage>
</organism>
<evidence type="ECO:0000313" key="1">
    <source>
        <dbReference type="EMBL" id="OAB43043.1"/>
    </source>
</evidence>
<dbReference type="AlphaFoldDB" id="A0A162MEH1"/>
<evidence type="ECO:0000313" key="2">
    <source>
        <dbReference type="Proteomes" id="UP000077355"/>
    </source>
</evidence>